<keyword evidence="3" id="KW-1185">Reference proteome</keyword>
<evidence type="ECO:0000313" key="2">
    <source>
        <dbReference type="EMBL" id="KFI89934.1"/>
    </source>
</evidence>
<dbReference type="AlphaFoldDB" id="A0A087D334"/>
<gene>
    <name evidence="2" type="ORF">BSCA_0264</name>
</gene>
<evidence type="ECO:0000313" key="3">
    <source>
        <dbReference type="Proteomes" id="UP000029033"/>
    </source>
</evidence>
<feature type="transmembrane region" description="Helical" evidence="1">
    <location>
        <begin position="49"/>
        <end position="69"/>
    </location>
</feature>
<feature type="transmembrane region" description="Helical" evidence="1">
    <location>
        <begin position="297"/>
        <end position="317"/>
    </location>
</feature>
<accession>A0A087D334</accession>
<feature type="transmembrane region" description="Helical" evidence="1">
    <location>
        <begin position="271"/>
        <end position="290"/>
    </location>
</feature>
<dbReference type="EMBL" id="JGZO01000034">
    <property type="protein sequence ID" value="KFI89934.1"/>
    <property type="molecule type" value="Genomic_DNA"/>
</dbReference>
<proteinExistence type="predicted"/>
<dbReference type="eggNOG" id="ENOG5030VTI">
    <property type="taxonomic scope" value="Bacteria"/>
</dbReference>
<comment type="caution">
    <text evidence="2">The sequence shown here is derived from an EMBL/GenBank/DDBJ whole genome shotgun (WGS) entry which is preliminary data.</text>
</comment>
<evidence type="ECO:0000256" key="1">
    <source>
        <dbReference type="SAM" id="Phobius"/>
    </source>
</evidence>
<feature type="transmembrane region" description="Helical" evidence="1">
    <location>
        <begin position="120"/>
        <end position="147"/>
    </location>
</feature>
<feature type="transmembrane region" description="Helical" evidence="1">
    <location>
        <begin position="205"/>
        <end position="227"/>
    </location>
</feature>
<protein>
    <submittedName>
        <fullName evidence="2">Exopolysaccharide polymerization protein</fullName>
    </submittedName>
</protein>
<dbReference type="Pfam" id="PF14897">
    <property type="entry name" value="EpsG"/>
    <property type="match status" value="1"/>
</dbReference>
<dbReference type="Proteomes" id="UP000029033">
    <property type="component" value="Unassembled WGS sequence"/>
</dbReference>
<dbReference type="InterPro" id="IPR049458">
    <property type="entry name" value="EpsG-like"/>
</dbReference>
<keyword evidence="1" id="KW-1133">Transmembrane helix</keyword>
<name>A0A087D334_9BIFI</name>
<feature type="transmembrane region" description="Helical" evidence="1">
    <location>
        <begin position="248"/>
        <end position="265"/>
    </location>
</feature>
<dbReference type="STRING" id="158787.BSCA_0264"/>
<reference evidence="2 3" key="1">
    <citation type="submission" date="2014-03" db="EMBL/GenBank/DDBJ databases">
        <title>Genomics of Bifidobacteria.</title>
        <authorList>
            <person name="Ventura M."/>
            <person name="Milani C."/>
            <person name="Lugli G.A."/>
        </authorList>
    </citation>
    <scope>NUCLEOTIDE SEQUENCE [LARGE SCALE GENOMIC DNA]</scope>
    <source>
        <strain evidence="2 3">LMG 21589</strain>
    </source>
</reference>
<sequence length="332" mass="38100">MTAGRGLTVGTDNISYFNIFSWRQLYDSQYCPMEFGYCSLNRVLADHGFSFQIIFVIESIVLYMAIFIFTKTMIKESMWSLLPLLFFTLQPFFNALNTSRQYFALGFALIAFVLAYKKKYIFSIICFIVAFSIHYAVAAVLLLAVLVPMLRSSWSSTVILGAYLVSFFVRIIGPEKVMGIFTHLISKYSHYASGNQFDAMGSFQYILFTILIPNIIFVFCLLFDYFVNNRTRNSLLSDKDISIFHSREILLGGSLAYVCLLNAFVGSMSLARFADFFIIFLISYFLYVLSSMDDKRLVMFVVLVIIVTSFISCYYFIGIRGYQSVVPYILME</sequence>
<feature type="transmembrane region" description="Helical" evidence="1">
    <location>
        <begin position="154"/>
        <end position="173"/>
    </location>
</feature>
<keyword evidence="1" id="KW-0472">Membrane</keyword>
<feature type="transmembrane region" description="Helical" evidence="1">
    <location>
        <begin position="81"/>
        <end position="114"/>
    </location>
</feature>
<organism evidence="2 3">
    <name type="scientific">Bifidobacterium scardovii</name>
    <dbReference type="NCBI Taxonomy" id="158787"/>
    <lineage>
        <taxon>Bacteria</taxon>
        <taxon>Bacillati</taxon>
        <taxon>Actinomycetota</taxon>
        <taxon>Actinomycetes</taxon>
        <taxon>Bifidobacteriales</taxon>
        <taxon>Bifidobacteriaceae</taxon>
        <taxon>Bifidobacterium</taxon>
    </lineage>
</organism>
<keyword evidence="1" id="KW-0812">Transmembrane</keyword>